<sequence>MPSKKRERGWNVNADSIDQDNRPEAAARLLANELRLTIRMVHGWSISGQRSFWVMLYPSCTLMSDFFAQICKPVLQTNDERESMVDAAARLSWHEGTHIGKQVTNPVLWQTDTQGSIQRGVNGPAVNRARGALGCRRRHLYVDVLYQRSSQQCGASHSCSDGGVATMVWYSLSFDFNSCMDRKRERAVSERRAVRRSVEGRSLILDYQKGYCAGWVEFSALAGLLFVIYLVVDCGVVYHSDYHKNVLISALIACVFCASLYNPECLRRNVKEVGTLTQILSIRRIYSMWRRTR</sequence>
<keyword evidence="1" id="KW-1133">Transmembrane helix</keyword>
<comment type="caution">
    <text evidence="2">The sequence shown here is derived from an EMBL/GenBank/DDBJ whole genome shotgun (WGS) entry which is preliminary data.</text>
</comment>
<name>A0A0V1H5X5_9BILA</name>
<evidence type="ECO:0000313" key="3">
    <source>
        <dbReference type="Proteomes" id="UP000055024"/>
    </source>
</evidence>
<keyword evidence="1" id="KW-0812">Transmembrane</keyword>
<dbReference type="EMBL" id="JYDP01000136">
    <property type="protein sequence ID" value="KRZ05588.1"/>
    <property type="molecule type" value="Genomic_DNA"/>
</dbReference>
<accession>A0A0V1H5X5</accession>
<feature type="transmembrane region" description="Helical" evidence="1">
    <location>
        <begin position="244"/>
        <end position="261"/>
    </location>
</feature>
<proteinExistence type="predicted"/>
<evidence type="ECO:0000313" key="2">
    <source>
        <dbReference type="EMBL" id="KRZ05588.1"/>
    </source>
</evidence>
<feature type="transmembrane region" description="Helical" evidence="1">
    <location>
        <begin position="211"/>
        <end position="232"/>
    </location>
</feature>
<keyword evidence="3" id="KW-1185">Reference proteome</keyword>
<keyword evidence="1" id="KW-0472">Membrane</keyword>
<reference evidence="2 3" key="1">
    <citation type="submission" date="2015-01" db="EMBL/GenBank/DDBJ databases">
        <title>Evolution of Trichinella species and genotypes.</title>
        <authorList>
            <person name="Korhonen P.K."/>
            <person name="Edoardo P."/>
            <person name="Giuseppe L.R."/>
            <person name="Gasser R.B."/>
        </authorList>
    </citation>
    <scope>NUCLEOTIDE SEQUENCE [LARGE SCALE GENOMIC DNA]</scope>
    <source>
        <strain evidence="2">ISS1029</strain>
    </source>
</reference>
<evidence type="ECO:0000256" key="1">
    <source>
        <dbReference type="SAM" id="Phobius"/>
    </source>
</evidence>
<protein>
    <submittedName>
        <fullName evidence="2">Uncharacterized protein</fullName>
    </submittedName>
</protein>
<gene>
    <name evidence="2" type="ORF">T11_7133</name>
</gene>
<dbReference type="Proteomes" id="UP000055024">
    <property type="component" value="Unassembled WGS sequence"/>
</dbReference>
<organism evidence="2 3">
    <name type="scientific">Trichinella zimbabwensis</name>
    <dbReference type="NCBI Taxonomy" id="268475"/>
    <lineage>
        <taxon>Eukaryota</taxon>
        <taxon>Metazoa</taxon>
        <taxon>Ecdysozoa</taxon>
        <taxon>Nematoda</taxon>
        <taxon>Enoplea</taxon>
        <taxon>Dorylaimia</taxon>
        <taxon>Trichinellida</taxon>
        <taxon>Trichinellidae</taxon>
        <taxon>Trichinella</taxon>
    </lineage>
</organism>
<dbReference type="AlphaFoldDB" id="A0A0V1H5X5"/>